<dbReference type="SUPFAM" id="SSF55073">
    <property type="entry name" value="Nucleotide cyclase"/>
    <property type="match status" value="1"/>
</dbReference>
<dbReference type="PANTHER" id="PTHR16305:SF28">
    <property type="entry name" value="GUANYLATE CYCLASE DOMAIN-CONTAINING PROTEIN"/>
    <property type="match status" value="1"/>
</dbReference>
<dbReference type="EMBL" id="JANAVZ010000001">
    <property type="protein sequence ID" value="MCT4331749.1"/>
    <property type="molecule type" value="Genomic_DNA"/>
</dbReference>
<dbReference type="PROSITE" id="PS50125">
    <property type="entry name" value="GUANYLATE_CYCLASE_2"/>
    <property type="match status" value="1"/>
</dbReference>
<evidence type="ECO:0000313" key="4">
    <source>
        <dbReference type="EMBL" id="MCT4331749.1"/>
    </source>
</evidence>
<sequence length="1008" mass="108164">MPASADPDILNRRGERRQVTAIFVDVVGFSDFASTADAEDLQDWLDGFYGSTGRIVDAGGGEITEFLGDGIVAVFGLTRAEELAARKAVEAALAIARLPCFTFPDGRSVALRAGVATGEVATRMRSAKGTDGPLPRMTGMVTTLAQRLQSAAAPGEVLIAAETHELLRGALPARARPDTVLKGFGPMTVYCVDAGQQTAGGMPGEDLREQPFIGRTQERDRIRDATDRPCLLVGPAGIGKSALAGTFLTGDQPCAVFQADALEGGAGHVPFRRWLRSLFGGAQPDFGQLRATFSQLDDDAVLGLALMLNLPQGNALLARFASGALRDRIEGALSQAVRARNPCGILLFEDLHWLDSASFGVLRRLLRDIQGGPWRVLMTSRETSLIDRHLSDLSLETIRLDAFDADESRAYLDAVRPDGLSPATRDDVIRHAGGVPLFLEQLIRHAAQHNPAAGELPATLSDLLTERIDNAGPARFALLQASVLGRGFSQRLLQALAAPADDIPQLLAMAHRADILRPAGPDRWVFSHALLQRAAYRMLLRGTRIALHARVAELLQGTCADLTEAGPAMLANHQSRAQLHLPAARSYLAASQQALLRGAFSEAQDHAQSALRMCAGVAVGQPARADLEIAAYTALGSTLMQSQGYAAAPVRRAFDQVMRLASDQVAPGHENGAALFGSYAHAIIAGDRAGADHLGQLLHRTADAAEAQLRPDRVEIRLAAEAASNCGRFYSGEFSEQFDHIARIRALYDLERHAPMIAQYGMDIFAAAQMFEVPARVFCGETDSLTALLAETDAHQQALNIPVMQPYALIWGSVPLHAAGRVDEALARLQRGMAIAAEQGAEFWGLIGQCWLHVIQPTSSDSVSGREAFDGAIRSLRAIGALIGLPYFQTHYAAALARAGELTQAFDLSAAAVEEGRQSRLWCWQAETMRLHAAIALRLGRIEVAHRHLQDAVALADRQGARLWQLRAALDLADLPQDDGSAMAVARSYFATDSHLPEIRGARIALAG</sequence>
<organism evidence="4 5">
    <name type="scientific">Paracoccus maritimus</name>
    <dbReference type="NCBI Taxonomy" id="2933292"/>
    <lineage>
        <taxon>Bacteria</taxon>
        <taxon>Pseudomonadati</taxon>
        <taxon>Pseudomonadota</taxon>
        <taxon>Alphaproteobacteria</taxon>
        <taxon>Rhodobacterales</taxon>
        <taxon>Paracoccaceae</taxon>
        <taxon>Paracoccus</taxon>
    </lineage>
</organism>
<dbReference type="SUPFAM" id="SSF52540">
    <property type="entry name" value="P-loop containing nucleoside triphosphate hydrolases"/>
    <property type="match status" value="1"/>
</dbReference>
<dbReference type="PANTHER" id="PTHR16305">
    <property type="entry name" value="TESTICULAR SOLUBLE ADENYLYL CYCLASE"/>
    <property type="match status" value="1"/>
</dbReference>
<proteinExistence type="predicted"/>
<gene>
    <name evidence="4" type="ORF">MU516_02565</name>
</gene>
<reference evidence="4 5" key="1">
    <citation type="submission" date="2022-04" db="EMBL/GenBank/DDBJ databases">
        <title>Paracoccus sp. YLB-12 draft genome sequence.</title>
        <authorList>
            <person name="Yu L."/>
        </authorList>
    </citation>
    <scope>NUCLEOTIDE SEQUENCE [LARGE SCALE GENOMIC DNA]</scope>
    <source>
        <strain evidence="4 5">YLB-12</strain>
    </source>
</reference>
<accession>A0ABT2K5G2</accession>
<feature type="domain" description="Guanylate cyclase" evidence="3">
    <location>
        <begin position="20"/>
        <end position="149"/>
    </location>
</feature>
<evidence type="ECO:0000256" key="1">
    <source>
        <dbReference type="ARBA" id="ARBA00022741"/>
    </source>
</evidence>
<dbReference type="InterPro" id="IPR029787">
    <property type="entry name" value="Nucleotide_cyclase"/>
</dbReference>
<evidence type="ECO:0000259" key="3">
    <source>
        <dbReference type="PROSITE" id="PS50125"/>
    </source>
</evidence>
<dbReference type="RefSeq" id="WP_260275616.1">
    <property type="nucleotide sequence ID" value="NZ_JANAVZ010000001.1"/>
</dbReference>
<name>A0ABT2K5G2_9RHOB</name>
<keyword evidence="2" id="KW-0067">ATP-binding</keyword>
<dbReference type="Proteomes" id="UP001320702">
    <property type="component" value="Unassembled WGS sequence"/>
</dbReference>
<keyword evidence="5" id="KW-1185">Reference proteome</keyword>
<dbReference type="Gene3D" id="3.30.70.1230">
    <property type="entry name" value="Nucleotide cyclase"/>
    <property type="match status" value="1"/>
</dbReference>
<keyword evidence="1" id="KW-0547">Nucleotide-binding</keyword>
<dbReference type="CDD" id="cd07302">
    <property type="entry name" value="CHD"/>
    <property type="match status" value="1"/>
</dbReference>
<dbReference type="InterPro" id="IPR027417">
    <property type="entry name" value="P-loop_NTPase"/>
</dbReference>
<evidence type="ECO:0000256" key="2">
    <source>
        <dbReference type="ARBA" id="ARBA00022840"/>
    </source>
</evidence>
<dbReference type="SMART" id="SM00044">
    <property type="entry name" value="CYCc"/>
    <property type="match status" value="1"/>
</dbReference>
<dbReference type="InterPro" id="IPR041664">
    <property type="entry name" value="AAA_16"/>
</dbReference>
<dbReference type="InterPro" id="IPR001054">
    <property type="entry name" value="A/G_cyclase"/>
</dbReference>
<comment type="caution">
    <text evidence="4">The sequence shown here is derived from an EMBL/GenBank/DDBJ whole genome shotgun (WGS) entry which is preliminary data.</text>
</comment>
<evidence type="ECO:0000313" key="5">
    <source>
        <dbReference type="Proteomes" id="UP001320702"/>
    </source>
</evidence>
<dbReference type="Pfam" id="PF00211">
    <property type="entry name" value="Guanylate_cyc"/>
    <property type="match status" value="1"/>
</dbReference>
<protein>
    <submittedName>
        <fullName evidence="4">AAA family ATPase</fullName>
    </submittedName>
</protein>
<dbReference type="Pfam" id="PF13191">
    <property type="entry name" value="AAA_16"/>
    <property type="match status" value="1"/>
</dbReference>